<dbReference type="OrthoDB" id="10003914at2"/>
<evidence type="ECO:0000313" key="1">
    <source>
        <dbReference type="EMBL" id="CEQ02931.1"/>
    </source>
</evidence>
<gene>
    <name evidence="1" type="ORF">R28058_06641</name>
</gene>
<protein>
    <submittedName>
        <fullName evidence="1">Uncharacterized protein</fullName>
    </submittedName>
</protein>
<evidence type="ECO:0000313" key="2">
    <source>
        <dbReference type="Proteomes" id="UP000049127"/>
    </source>
</evidence>
<proteinExistence type="predicted"/>
<dbReference type="RefSeq" id="WP_055341471.1">
    <property type="nucleotide sequence ID" value="NZ_CEKZ01000003.1"/>
</dbReference>
<accession>A0A0C7QHR5</accession>
<dbReference type="EMBL" id="CEKZ01000003">
    <property type="protein sequence ID" value="CEQ02931.1"/>
    <property type="molecule type" value="Genomic_DNA"/>
</dbReference>
<dbReference type="Proteomes" id="UP000049127">
    <property type="component" value="Unassembled WGS sequence"/>
</dbReference>
<name>A0A0C7QHR5_PARSO</name>
<reference evidence="1 2" key="1">
    <citation type="submission" date="2015-01" db="EMBL/GenBank/DDBJ databases">
        <authorList>
            <person name="Aslett A.Martin."/>
            <person name="De Silva Nishadi"/>
        </authorList>
    </citation>
    <scope>NUCLEOTIDE SEQUENCE [LARGE SCALE GENOMIC DNA]</scope>
    <source>
        <strain evidence="1 2">R28058</strain>
    </source>
</reference>
<dbReference type="AlphaFoldDB" id="A0A0C7QHR5"/>
<sequence length="180" mass="21760">MELEKVDKLFLEYNFKRDKLYVDNDELPFKNVYINKDNTEAYIVEKFDLNDLENNRIEEYEEEILWFENFTENYYLKYNMNLIILYKEKELDDKYSSYIQKYERDSNVCKKIFLDISNQDNLCILPFVNIEGQRYNAKTIDTMDALQEVFECKDLISTLSEDNVDDRYIEMDIVGLLGVE</sequence>
<organism evidence="1 2">
    <name type="scientific">Paraclostridium sordellii</name>
    <name type="common">Clostridium sordellii</name>
    <dbReference type="NCBI Taxonomy" id="1505"/>
    <lineage>
        <taxon>Bacteria</taxon>
        <taxon>Bacillati</taxon>
        <taxon>Bacillota</taxon>
        <taxon>Clostridia</taxon>
        <taxon>Peptostreptococcales</taxon>
        <taxon>Peptostreptococcaceae</taxon>
        <taxon>Paraclostridium</taxon>
    </lineage>
</organism>